<comment type="catalytic activity">
    <reaction evidence="9">
        <text>4 Cu(+) + O2 + 4 H(+) = 4 Cu(2+) + 2 H2O</text>
        <dbReference type="Rhea" id="RHEA:30083"/>
        <dbReference type="ChEBI" id="CHEBI:15377"/>
        <dbReference type="ChEBI" id="CHEBI:15378"/>
        <dbReference type="ChEBI" id="CHEBI:15379"/>
        <dbReference type="ChEBI" id="CHEBI:29036"/>
        <dbReference type="ChEBI" id="CHEBI:49552"/>
        <dbReference type="EC" id="1.16.3.4"/>
    </reaction>
    <physiologicalReaction direction="left-to-right" evidence="9">
        <dbReference type="Rhea" id="RHEA:30084"/>
    </physiologicalReaction>
</comment>
<evidence type="ECO:0000256" key="8">
    <source>
        <dbReference type="ARBA" id="ARBA00043090"/>
    </source>
</evidence>
<gene>
    <name evidence="12" type="ORF">GCM10010420_42210</name>
</gene>
<keyword evidence="3" id="KW-0479">Metal-binding</keyword>
<reference evidence="13" key="1">
    <citation type="journal article" date="2019" name="Int. J. Syst. Evol. Microbiol.">
        <title>The Global Catalogue of Microorganisms (GCM) 10K type strain sequencing project: providing services to taxonomists for standard genome sequencing and annotation.</title>
        <authorList>
            <consortium name="The Broad Institute Genomics Platform"/>
            <consortium name="The Broad Institute Genome Sequencing Center for Infectious Disease"/>
            <person name="Wu L."/>
            <person name="Ma J."/>
        </authorList>
    </citation>
    <scope>NUCLEOTIDE SEQUENCE [LARGE SCALE GENOMIC DNA]</scope>
    <source>
        <strain evidence="13">JCM 6921</strain>
    </source>
</reference>
<evidence type="ECO:0000313" key="12">
    <source>
        <dbReference type="EMBL" id="GAA2409348.1"/>
    </source>
</evidence>
<evidence type="ECO:0000256" key="7">
    <source>
        <dbReference type="ARBA" id="ARBA00042896"/>
    </source>
</evidence>
<feature type="domain" description="Plastocyanin-like" evidence="11">
    <location>
        <begin position="96"/>
        <end position="209"/>
    </location>
</feature>
<organism evidence="12 13">
    <name type="scientific">Streptomyces glaucosporus</name>
    <dbReference type="NCBI Taxonomy" id="284044"/>
    <lineage>
        <taxon>Bacteria</taxon>
        <taxon>Bacillati</taxon>
        <taxon>Actinomycetota</taxon>
        <taxon>Actinomycetes</taxon>
        <taxon>Kitasatosporales</taxon>
        <taxon>Streptomycetaceae</taxon>
        <taxon>Streptomyces</taxon>
    </lineage>
</organism>
<evidence type="ECO:0000256" key="3">
    <source>
        <dbReference type="ARBA" id="ARBA00022723"/>
    </source>
</evidence>
<dbReference type="InterPro" id="IPR011706">
    <property type="entry name" value="Cu-oxidase_C"/>
</dbReference>
<dbReference type="InterPro" id="IPR008972">
    <property type="entry name" value="Cupredoxin"/>
</dbReference>
<protein>
    <recommendedName>
        <fullName evidence="6">Multicopper oxidase CueO</fullName>
        <ecNumber evidence="5">1.16.3.4</ecNumber>
    </recommendedName>
    <alternativeName>
        <fullName evidence="7">Copper efflux oxidase</fullName>
    </alternativeName>
    <alternativeName>
        <fullName evidence="8">Cuprous oxidase</fullName>
    </alternativeName>
</protein>
<name>A0ABP5VQH0_9ACTN</name>
<sequence length="499" mass="55177">MLDRRVLLGLGGAVAAGGILAWPIREAGRATAETAGAVPAAPSHHGAGHMRRMARGAMASSRQAAEPFSVRMPVPAVARPVGRTEDADLYRIDMRPSQVEILPGKTTPALTYGGTFVGPTIRATAGRKVRIAYANRLGRPANVHLHGGHVPPESDGYPMDLIADGASRTLDYPNRQDGATLWYHDHTHHMEAEHVYRGMHGFYLIESPEERRLGLPRGRYDVPIMLRDAHFDADGGLILDVEHPEARSTLLANGRPQPYFPVAARKYRFRLLNSSIYKIFELDLGGAEMVQIASDGGLLPEPVPRTTLTLAPAERAEIVVDFSRHNVGDKLVLSDAGKPVVRFDVTHRADDPSRIPDRLRTLPPLPAPRETRRLKLAVAPSKMAYAINDLTWDPDRIDARVKEGTSEIWEIYNADTVDSEFGGIDHTFHLHLVQFRVLDRDGKPPLPGESGFKDTVLVRPGERVRIQATFDGWQGKYVYHCHMQEHNVAGMMAQLEIVE</sequence>
<keyword evidence="13" id="KW-1185">Reference proteome</keyword>
<dbReference type="RefSeq" id="WP_344632662.1">
    <property type="nucleotide sequence ID" value="NZ_BAAATJ010000022.1"/>
</dbReference>
<dbReference type="InterPro" id="IPR002355">
    <property type="entry name" value="Cu_oxidase_Cu_BS"/>
</dbReference>
<dbReference type="PROSITE" id="PS00080">
    <property type="entry name" value="MULTICOPPER_OXIDASE2"/>
    <property type="match status" value="1"/>
</dbReference>
<comment type="caution">
    <text evidence="12">The sequence shown here is derived from an EMBL/GenBank/DDBJ whole genome shotgun (WGS) entry which is preliminary data.</text>
</comment>
<dbReference type="InterPro" id="IPR006311">
    <property type="entry name" value="TAT_signal"/>
</dbReference>
<dbReference type="InterPro" id="IPR033138">
    <property type="entry name" value="Cu_oxidase_CS"/>
</dbReference>
<evidence type="ECO:0000256" key="6">
    <source>
        <dbReference type="ARBA" id="ARBA00041027"/>
    </source>
</evidence>
<dbReference type="InterPro" id="IPR011707">
    <property type="entry name" value="Cu-oxidase-like_N"/>
</dbReference>
<dbReference type="PANTHER" id="PTHR48267">
    <property type="entry name" value="CUPREDOXIN SUPERFAMILY PROTEIN"/>
    <property type="match status" value="1"/>
</dbReference>
<dbReference type="Gene3D" id="2.60.40.420">
    <property type="entry name" value="Cupredoxins - blue copper proteins"/>
    <property type="match status" value="3"/>
</dbReference>
<evidence type="ECO:0000256" key="5">
    <source>
        <dbReference type="ARBA" id="ARBA00038978"/>
    </source>
</evidence>
<evidence type="ECO:0000313" key="13">
    <source>
        <dbReference type="Proteomes" id="UP001500058"/>
    </source>
</evidence>
<evidence type="ECO:0000256" key="4">
    <source>
        <dbReference type="ARBA" id="ARBA00023002"/>
    </source>
</evidence>
<dbReference type="EC" id="1.16.3.4" evidence="5"/>
<evidence type="ECO:0000256" key="1">
    <source>
        <dbReference type="ARBA" id="ARBA00010609"/>
    </source>
</evidence>
<evidence type="ECO:0000259" key="11">
    <source>
        <dbReference type="Pfam" id="PF07732"/>
    </source>
</evidence>
<dbReference type="SUPFAM" id="SSF49503">
    <property type="entry name" value="Cupredoxins"/>
    <property type="match status" value="3"/>
</dbReference>
<evidence type="ECO:0000259" key="10">
    <source>
        <dbReference type="Pfam" id="PF07731"/>
    </source>
</evidence>
<comment type="similarity">
    <text evidence="1">Belongs to the multicopper oxidase family.</text>
</comment>
<dbReference type="PROSITE" id="PS51318">
    <property type="entry name" value="TAT"/>
    <property type="match status" value="1"/>
</dbReference>
<dbReference type="Proteomes" id="UP001500058">
    <property type="component" value="Unassembled WGS sequence"/>
</dbReference>
<keyword evidence="4" id="KW-0560">Oxidoreductase</keyword>
<accession>A0ABP5VQH0</accession>
<feature type="domain" description="Plastocyanin-like" evidence="10">
    <location>
        <begin position="384"/>
        <end position="496"/>
    </location>
</feature>
<proteinExistence type="inferred from homology"/>
<dbReference type="Pfam" id="PF07732">
    <property type="entry name" value="Cu-oxidase_3"/>
    <property type="match status" value="1"/>
</dbReference>
<dbReference type="PROSITE" id="PS00079">
    <property type="entry name" value="MULTICOPPER_OXIDASE1"/>
    <property type="match status" value="1"/>
</dbReference>
<dbReference type="EMBL" id="BAAATJ010000022">
    <property type="protein sequence ID" value="GAA2409348.1"/>
    <property type="molecule type" value="Genomic_DNA"/>
</dbReference>
<dbReference type="InterPro" id="IPR045087">
    <property type="entry name" value="Cu-oxidase_fam"/>
</dbReference>
<dbReference type="PANTHER" id="PTHR48267:SF1">
    <property type="entry name" value="BILIRUBIN OXIDASE"/>
    <property type="match status" value="1"/>
</dbReference>
<evidence type="ECO:0000256" key="2">
    <source>
        <dbReference type="ARBA" id="ARBA00011245"/>
    </source>
</evidence>
<dbReference type="Pfam" id="PF07731">
    <property type="entry name" value="Cu-oxidase_2"/>
    <property type="match status" value="1"/>
</dbReference>
<evidence type="ECO:0000256" key="9">
    <source>
        <dbReference type="ARBA" id="ARBA00048092"/>
    </source>
</evidence>
<comment type="subunit">
    <text evidence="2">Monomer.</text>
</comment>